<dbReference type="PROSITE" id="PS00101">
    <property type="entry name" value="HEXAPEP_TRANSFERASES"/>
    <property type="match status" value="1"/>
</dbReference>
<evidence type="ECO:0000256" key="2">
    <source>
        <dbReference type="ARBA" id="ARBA00023315"/>
    </source>
</evidence>
<name>A0ABS6AJ71_9RHOB</name>
<accession>A0ABS6AJ71</accession>
<keyword evidence="4" id="KW-0472">Membrane</keyword>
<gene>
    <name evidence="5" type="ORF">KNW02_11030</name>
</gene>
<dbReference type="Pfam" id="PF00132">
    <property type="entry name" value="Hexapep"/>
    <property type="match status" value="1"/>
</dbReference>
<dbReference type="InterPro" id="IPR018357">
    <property type="entry name" value="Hexapep_transf_CS"/>
</dbReference>
<evidence type="ECO:0000313" key="5">
    <source>
        <dbReference type="EMBL" id="MBU3030647.1"/>
    </source>
</evidence>
<dbReference type="InterPro" id="IPR005881">
    <property type="entry name" value="Ser_O-AcTrfase"/>
</dbReference>
<keyword evidence="1 3" id="KW-0808">Transferase</keyword>
<comment type="caution">
    <text evidence="5">The sequence shown here is derived from an EMBL/GenBank/DDBJ whole genome shotgun (WGS) entry which is preliminary data.</text>
</comment>
<dbReference type="InterPro" id="IPR045304">
    <property type="entry name" value="LbH_SAT"/>
</dbReference>
<dbReference type="EMBL" id="JAHKNG010000017">
    <property type="protein sequence ID" value="MBU3030647.1"/>
    <property type="molecule type" value="Genomic_DNA"/>
</dbReference>
<reference evidence="5" key="1">
    <citation type="submission" date="2021-06" db="EMBL/GenBank/DDBJ databases">
        <title>Paracoccus bacterium XHP0099 sp. nov., isolated from the surface waters of the Yellow Sea.</title>
        <authorList>
            <person name="Xue H."/>
            <person name="Zhang D."/>
        </authorList>
    </citation>
    <scope>NUCLEOTIDE SEQUENCE</scope>
    <source>
        <strain evidence="5">XHP0099</strain>
    </source>
</reference>
<keyword evidence="4" id="KW-1133">Transmembrane helix</keyword>
<keyword evidence="4" id="KW-0812">Transmembrane</keyword>
<protein>
    <recommendedName>
        <fullName evidence="3">Serine acetyltransferase</fullName>
        <ecNumber evidence="3">2.3.1.30</ecNumber>
    </recommendedName>
</protein>
<comment type="catalytic activity">
    <reaction evidence="3">
        <text>L-serine + acetyl-CoA = O-acetyl-L-serine + CoA</text>
        <dbReference type="Rhea" id="RHEA:24560"/>
        <dbReference type="ChEBI" id="CHEBI:33384"/>
        <dbReference type="ChEBI" id="CHEBI:57287"/>
        <dbReference type="ChEBI" id="CHEBI:57288"/>
        <dbReference type="ChEBI" id="CHEBI:58340"/>
        <dbReference type="EC" id="2.3.1.30"/>
    </reaction>
</comment>
<dbReference type="Proteomes" id="UP001166191">
    <property type="component" value="Unassembled WGS sequence"/>
</dbReference>
<feature type="transmembrane region" description="Helical" evidence="4">
    <location>
        <begin position="46"/>
        <end position="66"/>
    </location>
</feature>
<evidence type="ECO:0000256" key="3">
    <source>
        <dbReference type="PIRNR" id="PIRNR000441"/>
    </source>
</evidence>
<keyword evidence="2 3" id="KW-0012">Acyltransferase</keyword>
<comment type="similarity">
    <text evidence="3">Belongs to the transferase hexapeptide repeat family.</text>
</comment>
<organism evidence="5 6">
    <name type="scientific">Paracoccus marinaquae</name>
    <dbReference type="NCBI Taxonomy" id="2841926"/>
    <lineage>
        <taxon>Bacteria</taxon>
        <taxon>Pseudomonadati</taxon>
        <taxon>Pseudomonadota</taxon>
        <taxon>Alphaproteobacteria</taxon>
        <taxon>Rhodobacterales</taxon>
        <taxon>Paracoccaceae</taxon>
        <taxon>Paracoccus</taxon>
    </lineage>
</organism>
<keyword evidence="6" id="KW-1185">Reference proteome</keyword>
<dbReference type="EC" id="2.3.1.30" evidence="3"/>
<sequence>MPVWREIRKDYERHGRRCTDPAFVSLAVYRYGRWARQRRNPAARWLANKIYGLMCLFILNVTKVWIPPEVTLGEGFHIIHAEGSLSIHPDVVIGDRCGVMHNVTVGTNMGPGAPKIGDDVFIGVNSTVLGRIRIGNRVRIGANTAVTTNVPDDSIVVGSPARIFPNLPIFAQKAKKDHKA</sequence>
<dbReference type="InterPro" id="IPR001451">
    <property type="entry name" value="Hexapep"/>
</dbReference>
<proteinExistence type="inferred from homology"/>
<evidence type="ECO:0000256" key="1">
    <source>
        <dbReference type="ARBA" id="ARBA00022679"/>
    </source>
</evidence>
<evidence type="ECO:0000313" key="6">
    <source>
        <dbReference type="Proteomes" id="UP001166191"/>
    </source>
</evidence>
<dbReference type="PIRSF" id="PIRSF000441">
    <property type="entry name" value="CysE"/>
    <property type="match status" value="1"/>
</dbReference>
<evidence type="ECO:0000256" key="4">
    <source>
        <dbReference type="SAM" id="Phobius"/>
    </source>
</evidence>
<dbReference type="CDD" id="cd03354">
    <property type="entry name" value="LbH_SAT"/>
    <property type="match status" value="1"/>
</dbReference>
<dbReference type="PANTHER" id="PTHR42811">
    <property type="entry name" value="SERINE ACETYLTRANSFERASE"/>
    <property type="match status" value="1"/>
</dbReference>